<dbReference type="Pfam" id="PF02740">
    <property type="entry name" value="Colipase_C"/>
    <property type="match status" value="1"/>
</dbReference>
<keyword evidence="4" id="KW-1185">Reference proteome</keyword>
<dbReference type="InterPro" id="IPR017914">
    <property type="entry name" value="Colipase_C"/>
</dbReference>
<dbReference type="GO" id="GO:0007586">
    <property type="term" value="P:digestion"/>
    <property type="evidence" value="ECO:0007669"/>
    <property type="project" value="InterPro"/>
</dbReference>
<evidence type="ECO:0000313" key="4">
    <source>
        <dbReference type="Proteomes" id="UP001356427"/>
    </source>
</evidence>
<dbReference type="GO" id="GO:0008047">
    <property type="term" value="F:enzyme activator activity"/>
    <property type="evidence" value="ECO:0007669"/>
    <property type="project" value="InterPro"/>
</dbReference>
<feature type="region of interest" description="Disordered" evidence="1">
    <location>
        <begin position="126"/>
        <end position="149"/>
    </location>
</feature>
<dbReference type="Proteomes" id="UP001356427">
    <property type="component" value="Unassembled WGS sequence"/>
</dbReference>
<dbReference type="EMBL" id="JAGTTL010000024">
    <property type="protein sequence ID" value="KAK6303958.1"/>
    <property type="molecule type" value="Genomic_DNA"/>
</dbReference>
<evidence type="ECO:0000259" key="2">
    <source>
        <dbReference type="Pfam" id="PF02740"/>
    </source>
</evidence>
<dbReference type="GO" id="GO:0005576">
    <property type="term" value="C:extracellular region"/>
    <property type="evidence" value="ECO:0007669"/>
    <property type="project" value="InterPro"/>
</dbReference>
<dbReference type="AlphaFoldDB" id="A0AAN8L4B8"/>
<gene>
    <name evidence="3" type="ORF">J4Q44_G00264120</name>
</gene>
<reference evidence="3 4" key="1">
    <citation type="submission" date="2021-04" db="EMBL/GenBank/DDBJ databases">
        <authorList>
            <person name="De Guttry C."/>
            <person name="Zahm M."/>
            <person name="Klopp C."/>
            <person name="Cabau C."/>
            <person name="Louis A."/>
            <person name="Berthelot C."/>
            <person name="Parey E."/>
            <person name="Roest Crollius H."/>
            <person name="Montfort J."/>
            <person name="Robinson-Rechavi M."/>
            <person name="Bucao C."/>
            <person name="Bouchez O."/>
            <person name="Gislard M."/>
            <person name="Lluch J."/>
            <person name="Milhes M."/>
            <person name="Lampietro C."/>
            <person name="Lopez Roques C."/>
            <person name="Donnadieu C."/>
            <person name="Braasch I."/>
            <person name="Desvignes T."/>
            <person name="Postlethwait J."/>
            <person name="Bobe J."/>
            <person name="Wedekind C."/>
            <person name="Guiguen Y."/>
        </authorList>
    </citation>
    <scope>NUCLEOTIDE SEQUENCE [LARGE SCALE GENOMIC DNA]</scope>
    <source>
        <strain evidence="3">Cs_M1</strain>
        <tissue evidence="3">Blood</tissue>
    </source>
</reference>
<protein>
    <recommendedName>
        <fullName evidence="2">Colipase C-terminal domain-containing protein</fullName>
    </recommendedName>
</protein>
<evidence type="ECO:0000313" key="3">
    <source>
        <dbReference type="EMBL" id="KAK6303958.1"/>
    </source>
</evidence>
<feature type="domain" description="Colipase C-terminal" evidence="2">
    <location>
        <begin position="52"/>
        <end position="81"/>
    </location>
</feature>
<sequence length="205" mass="22748">MTQCLWSGCQSKRTGRRYVPSVVGCHRPKGTSLSLCVPLPAENQKCLQTGTQCLHACLYATYYQCKRESGLKCKVDMSIGGVHHQLQLCQLRRPQRQEAQHQLRRASTETSIKMTSWLSEVTRPTVTSDHRRGSQATTYGGRRGRRVTPSAGAYRGRVWHLRGDPGAEDPGSGSLESVYPAAALTLGTLCWARGLRAWRYGVGQE</sequence>
<dbReference type="GO" id="GO:0016042">
    <property type="term" value="P:lipid catabolic process"/>
    <property type="evidence" value="ECO:0007669"/>
    <property type="project" value="InterPro"/>
</dbReference>
<evidence type="ECO:0000256" key="1">
    <source>
        <dbReference type="SAM" id="MobiDB-lite"/>
    </source>
</evidence>
<accession>A0AAN8L4B8</accession>
<name>A0AAN8L4B8_9TELE</name>
<comment type="caution">
    <text evidence="3">The sequence shown here is derived from an EMBL/GenBank/DDBJ whole genome shotgun (WGS) entry which is preliminary data.</text>
</comment>
<organism evidence="3 4">
    <name type="scientific">Coregonus suidteri</name>
    <dbReference type="NCBI Taxonomy" id="861788"/>
    <lineage>
        <taxon>Eukaryota</taxon>
        <taxon>Metazoa</taxon>
        <taxon>Chordata</taxon>
        <taxon>Craniata</taxon>
        <taxon>Vertebrata</taxon>
        <taxon>Euteleostomi</taxon>
        <taxon>Actinopterygii</taxon>
        <taxon>Neopterygii</taxon>
        <taxon>Teleostei</taxon>
        <taxon>Protacanthopterygii</taxon>
        <taxon>Salmoniformes</taxon>
        <taxon>Salmonidae</taxon>
        <taxon>Coregoninae</taxon>
        <taxon>Coregonus</taxon>
    </lineage>
</organism>
<proteinExistence type="predicted"/>